<proteinExistence type="predicted"/>
<sequence>MSHSVKPTLTKLQTKWLAIINACEASGKSMRAYADSKGLVAQNLYAWKKVLIAKGMVPRDSAGHFVKAKIIDDQLSEVLNKAMQL</sequence>
<name>A0A3B0Z472_9ZZZZ</name>
<organism evidence="1">
    <name type="scientific">hydrothermal vent metagenome</name>
    <dbReference type="NCBI Taxonomy" id="652676"/>
    <lineage>
        <taxon>unclassified sequences</taxon>
        <taxon>metagenomes</taxon>
        <taxon>ecological metagenomes</taxon>
    </lineage>
</organism>
<dbReference type="AlphaFoldDB" id="A0A3B0Z472"/>
<evidence type="ECO:0000313" key="1">
    <source>
        <dbReference type="EMBL" id="VAW76074.1"/>
    </source>
</evidence>
<dbReference type="NCBIfam" id="NF047593">
    <property type="entry name" value="IS66_ISAeme5_TnpA"/>
    <property type="match status" value="1"/>
</dbReference>
<accession>A0A3B0Z472</accession>
<reference evidence="1" key="1">
    <citation type="submission" date="2018-06" db="EMBL/GenBank/DDBJ databases">
        <authorList>
            <person name="Zhirakovskaya E."/>
        </authorList>
    </citation>
    <scope>NUCLEOTIDE SEQUENCE</scope>
</reference>
<protein>
    <submittedName>
        <fullName evidence="1">High-affinity branched-chain amino acid transport system permease protein LivH (TC 3.A.1.4.1)</fullName>
    </submittedName>
</protein>
<gene>
    <name evidence="1" type="ORF">MNBD_GAMMA12-3305</name>
</gene>
<dbReference type="EMBL" id="UOFL01000097">
    <property type="protein sequence ID" value="VAW76074.1"/>
    <property type="molecule type" value="Genomic_DNA"/>
</dbReference>